<dbReference type="Proteomes" id="UP001215092">
    <property type="component" value="Segment"/>
</dbReference>
<dbReference type="EMBL" id="OQ190478">
    <property type="protein sequence ID" value="WDS51670.1"/>
    <property type="molecule type" value="Genomic_DNA"/>
</dbReference>
<proteinExistence type="predicted"/>
<name>A0AAE9ZKV2_9CAUD</name>
<organism evidence="1 2">
    <name type="scientific">Microbacterium phage Barnstormer</name>
    <dbReference type="NCBI Taxonomy" id="3028491"/>
    <lineage>
        <taxon>Viruses</taxon>
        <taxon>Duplodnaviria</taxon>
        <taxon>Heunggongvirae</taxon>
        <taxon>Uroviricota</taxon>
        <taxon>Caudoviricetes</taxon>
        <taxon>Casidaviridae</taxon>
        <taxon>Barnstormervirus</taxon>
        <taxon>Barnstormervirus barnstormer</taxon>
    </lineage>
</organism>
<gene>
    <name evidence="1" type="primary">33</name>
    <name evidence="1" type="ORF">SEA_BARNSTORMER_33</name>
</gene>
<evidence type="ECO:0000313" key="2">
    <source>
        <dbReference type="Proteomes" id="UP001215092"/>
    </source>
</evidence>
<keyword evidence="2" id="KW-1185">Reference proteome</keyword>
<sequence length="77" mass="8222">MTATTESLDSQPDDLADGIYRDQDGDVWLVQSGTAFVLTDALAAEHGLGDITVDNIGEGIDADVAHLAYVLRMMRAL</sequence>
<evidence type="ECO:0000313" key="1">
    <source>
        <dbReference type="EMBL" id="WDS51670.1"/>
    </source>
</evidence>
<reference evidence="1 2" key="1">
    <citation type="submission" date="2023-01" db="EMBL/GenBank/DDBJ databases">
        <authorList>
            <person name="Edelman T.J."/>
            <person name="Baldwin A.R."/>
            <person name="Chauncey H.A."/>
            <person name="Connelly K.A."/>
            <person name="Daniel I."/>
            <person name="Fitzgerald E.B."/>
            <person name="McKinney B.E."/>
            <person name="Murray D.M."/>
            <person name="Parshall S."/>
            <person name="Stokes L.T."/>
            <person name="Tanaka K.N."/>
            <person name="Vinson E.C."/>
            <person name="Klevikis C."/>
            <person name="Temple L."/>
            <person name="Rinehart C.A."/>
            <person name="Garlena R.A."/>
            <person name="Russell D.A."/>
            <person name="Jacobs-Sera D."/>
            <person name="Hatfull G.F."/>
        </authorList>
    </citation>
    <scope>NUCLEOTIDE SEQUENCE [LARGE SCALE GENOMIC DNA]</scope>
</reference>
<accession>A0AAE9ZKV2</accession>
<protein>
    <submittedName>
        <fullName evidence="1">Uncharacterized protein</fullName>
    </submittedName>
</protein>